<dbReference type="Pfam" id="PF13920">
    <property type="entry name" value="zf-C3HC4_3"/>
    <property type="match status" value="1"/>
</dbReference>
<feature type="region of interest" description="Disordered" evidence="1">
    <location>
        <begin position="640"/>
        <end position="669"/>
    </location>
</feature>
<feature type="transmembrane region" description="Helical" evidence="2">
    <location>
        <begin position="155"/>
        <end position="174"/>
    </location>
</feature>
<feature type="transmembrane region" description="Helical" evidence="2">
    <location>
        <begin position="294"/>
        <end position="313"/>
    </location>
</feature>
<keyword evidence="2" id="KW-0472">Membrane</keyword>
<dbReference type="AlphaFoldDB" id="A0A165ZX04"/>
<feature type="compositionally biased region" description="Acidic residues" evidence="1">
    <location>
        <begin position="543"/>
        <end position="552"/>
    </location>
</feature>
<keyword evidence="2" id="KW-1133">Transmembrane helix</keyword>
<accession>A0A165ZX04</accession>
<protein>
    <recommendedName>
        <fullName evidence="5">RING-type domain-containing protein</fullName>
    </recommendedName>
</protein>
<dbReference type="InterPro" id="IPR013083">
    <property type="entry name" value="Znf_RING/FYVE/PHD"/>
</dbReference>
<reference evidence="3 4" key="1">
    <citation type="journal article" date="2016" name="Mol. Biol. Evol.">
        <title>Comparative Genomics of Early-Diverging Mushroom-Forming Fungi Provides Insights into the Origins of Lignocellulose Decay Capabilities.</title>
        <authorList>
            <person name="Nagy L.G."/>
            <person name="Riley R."/>
            <person name="Tritt A."/>
            <person name="Adam C."/>
            <person name="Daum C."/>
            <person name="Floudas D."/>
            <person name="Sun H."/>
            <person name="Yadav J.S."/>
            <person name="Pangilinan J."/>
            <person name="Larsson K.H."/>
            <person name="Matsuura K."/>
            <person name="Barry K."/>
            <person name="Labutti K."/>
            <person name="Kuo R."/>
            <person name="Ohm R.A."/>
            <person name="Bhattacharya S.S."/>
            <person name="Shirouzu T."/>
            <person name="Yoshinaga Y."/>
            <person name="Martin F.M."/>
            <person name="Grigoriev I.V."/>
            <person name="Hibbett D.S."/>
        </authorList>
    </citation>
    <scope>NUCLEOTIDE SEQUENCE [LARGE SCALE GENOMIC DNA]</scope>
    <source>
        <strain evidence="3 4">HHB10207 ss-3</strain>
    </source>
</reference>
<dbReference type="PANTHER" id="PTHR22696:SF1">
    <property type="entry name" value="E3 UBIQUITIN-PROTEIN LIGASE RNF26"/>
    <property type="match status" value="1"/>
</dbReference>
<proteinExistence type="predicted"/>
<dbReference type="PANTHER" id="PTHR22696">
    <property type="entry name" value="E3 UBIQUITIN-PROTEIN LIGASE RNF26"/>
    <property type="match status" value="1"/>
</dbReference>
<dbReference type="GO" id="GO:0006511">
    <property type="term" value="P:ubiquitin-dependent protein catabolic process"/>
    <property type="evidence" value="ECO:0007669"/>
    <property type="project" value="TreeGrafter"/>
</dbReference>
<organism evidence="3 4">
    <name type="scientific">Sistotremastrum suecicum HHB10207 ss-3</name>
    <dbReference type="NCBI Taxonomy" id="1314776"/>
    <lineage>
        <taxon>Eukaryota</taxon>
        <taxon>Fungi</taxon>
        <taxon>Dikarya</taxon>
        <taxon>Basidiomycota</taxon>
        <taxon>Agaricomycotina</taxon>
        <taxon>Agaricomycetes</taxon>
        <taxon>Sistotremastrales</taxon>
        <taxon>Sistotremastraceae</taxon>
        <taxon>Sistotremastrum</taxon>
    </lineage>
</organism>
<name>A0A165ZX04_9AGAM</name>
<feature type="region of interest" description="Disordered" evidence="1">
    <location>
        <begin position="502"/>
        <end position="592"/>
    </location>
</feature>
<dbReference type="Proteomes" id="UP000076798">
    <property type="component" value="Unassembled WGS sequence"/>
</dbReference>
<feature type="transmembrane region" description="Helical" evidence="2">
    <location>
        <begin position="333"/>
        <end position="352"/>
    </location>
</feature>
<evidence type="ECO:0000313" key="3">
    <source>
        <dbReference type="EMBL" id="KZT34723.1"/>
    </source>
</evidence>
<feature type="transmembrane region" description="Helical" evidence="2">
    <location>
        <begin position="266"/>
        <end position="287"/>
    </location>
</feature>
<dbReference type="GO" id="GO:0016567">
    <property type="term" value="P:protein ubiquitination"/>
    <property type="evidence" value="ECO:0007669"/>
    <property type="project" value="TreeGrafter"/>
</dbReference>
<dbReference type="OrthoDB" id="66726at2759"/>
<feature type="transmembrane region" description="Helical" evidence="2">
    <location>
        <begin position="84"/>
        <end position="103"/>
    </location>
</feature>
<evidence type="ECO:0000313" key="4">
    <source>
        <dbReference type="Proteomes" id="UP000076798"/>
    </source>
</evidence>
<evidence type="ECO:0000256" key="1">
    <source>
        <dbReference type="SAM" id="MobiDB-lite"/>
    </source>
</evidence>
<evidence type="ECO:0000256" key="2">
    <source>
        <dbReference type="SAM" id="Phobius"/>
    </source>
</evidence>
<sequence length="734" mass="82307">MNGFVLVDNVPDLEYHYKNLSQTLRSILSFPMRLLNRMSQIDEQDALLRKAHDARMQEFKTIERQFVKQFENDSAAIAGLPGPFSFLTSGYALGLVAMVFLLNRMQHLVVPTRDSLVRQWRRSNPIVRHVWASFLPVDLSSTTARFVLHSPSLALLLYSLLLMSVTLLQTSGLFPKWQVEWLQSLGGWASKKHMRDICWITFGAVCSSLTVEQLVRGLEGSPSSASSSFNLFGYAFLLHIYSSPITHLKPNYGNSSNTLPSRPDKHVLITMIIPLIQLTVLHILSIRKSWSRQILVPTMVCSVLALLHFHYVLFLSPATYPLLNYIPSLVETLLIMITVITVALNAMTQLLLEGAITRPLFGFHQTDQMNLFGVHSSALPRSDDDFSVAILRLGTASLEATAVAGLGNEVSPVPHPMVRLDRMGVKRIHNLSKRPQGFDNEITDVKVAAAVEDSLSHLSLVRFTAAKKYLLTLYRVIKGIFGSLIRKIRRKERFIATIPTGSEVRDNGNEMRSGLITPPRDHNTGNLDDDSGYQRFLRGQSVSDDENDDDYAPTEPIYSRATSLAPSELDEGAMTPRPFRSSEDQSDDEDDAKETVELFEELMTPVVPPSQGGSTSILLAHLTSSSSSPLTRRKYNSLMRWQQSPSPDDDDAWGTAIRERRPPPMTRTSSFEDQLQRDCVICTVQPRNVICWPCRCLAVCDDCRSNLASRSPATKHICPCCRQNVEGYSRIYIP</sequence>
<keyword evidence="2" id="KW-0812">Transmembrane</keyword>
<keyword evidence="4" id="KW-1185">Reference proteome</keyword>
<dbReference type="EMBL" id="KV428168">
    <property type="protein sequence ID" value="KZT34723.1"/>
    <property type="molecule type" value="Genomic_DNA"/>
</dbReference>
<dbReference type="Gene3D" id="3.30.40.10">
    <property type="entry name" value="Zinc/RING finger domain, C3HC4 (zinc finger)"/>
    <property type="match status" value="1"/>
</dbReference>
<dbReference type="STRING" id="1314776.A0A165ZX04"/>
<evidence type="ECO:0008006" key="5">
    <source>
        <dbReference type="Google" id="ProtNLM"/>
    </source>
</evidence>
<gene>
    <name evidence="3" type="ORF">SISSUDRAFT_1009602</name>
</gene>
<dbReference type="GO" id="GO:0061630">
    <property type="term" value="F:ubiquitin protein ligase activity"/>
    <property type="evidence" value="ECO:0007669"/>
    <property type="project" value="TreeGrafter"/>
</dbReference>